<dbReference type="SMART" id="SM00267">
    <property type="entry name" value="GGDEF"/>
    <property type="match status" value="1"/>
</dbReference>
<dbReference type="PANTHER" id="PTHR44757:SF2">
    <property type="entry name" value="BIOFILM ARCHITECTURE MAINTENANCE PROTEIN MBAA"/>
    <property type="match status" value="1"/>
</dbReference>
<feature type="domain" description="EAL" evidence="2">
    <location>
        <begin position="410"/>
        <end position="664"/>
    </location>
</feature>
<dbReference type="PROSITE" id="PS50883">
    <property type="entry name" value="EAL"/>
    <property type="match status" value="1"/>
</dbReference>
<dbReference type="InterPro" id="IPR052155">
    <property type="entry name" value="Biofilm_reg_signaling"/>
</dbReference>
<dbReference type="Gene3D" id="3.30.450.20">
    <property type="entry name" value="PAS domain"/>
    <property type="match status" value="1"/>
</dbReference>
<name>A0A1B1A8I9_9RHOB</name>
<dbReference type="InterPro" id="IPR000160">
    <property type="entry name" value="GGDEF_dom"/>
</dbReference>
<organism evidence="4 5">
    <name type="scientific">Tritonibacter mobilis F1926</name>
    <dbReference type="NCBI Taxonomy" id="1265309"/>
    <lineage>
        <taxon>Bacteria</taxon>
        <taxon>Pseudomonadati</taxon>
        <taxon>Pseudomonadota</taxon>
        <taxon>Alphaproteobacteria</taxon>
        <taxon>Rhodobacterales</taxon>
        <taxon>Paracoccaceae</taxon>
        <taxon>Tritonibacter</taxon>
    </lineage>
</organism>
<keyword evidence="1" id="KW-0812">Transmembrane</keyword>
<dbReference type="CDD" id="cd01948">
    <property type="entry name" value="EAL"/>
    <property type="match status" value="1"/>
</dbReference>
<dbReference type="SUPFAM" id="SSF141868">
    <property type="entry name" value="EAL domain-like"/>
    <property type="match status" value="1"/>
</dbReference>
<evidence type="ECO:0000256" key="1">
    <source>
        <dbReference type="SAM" id="Phobius"/>
    </source>
</evidence>
<evidence type="ECO:0000313" key="5">
    <source>
        <dbReference type="Proteomes" id="UP000013243"/>
    </source>
</evidence>
<dbReference type="Pfam" id="PF00563">
    <property type="entry name" value="EAL"/>
    <property type="match status" value="1"/>
</dbReference>
<dbReference type="CDD" id="cd01949">
    <property type="entry name" value="GGDEF"/>
    <property type="match status" value="1"/>
</dbReference>
<proteinExistence type="predicted"/>
<dbReference type="Proteomes" id="UP000013243">
    <property type="component" value="Plasmid unnamed1"/>
</dbReference>
<feature type="transmembrane region" description="Helical" evidence="1">
    <location>
        <begin position="76"/>
        <end position="97"/>
    </location>
</feature>
<dbReference type="InterPro" id="IPR043128">
    <property type="entry name" value="Rev_trsase/Diguanyl_cyclase"/>
</dbReference>
<dbReference type="InterPro" id="IPR029787">
    <property type="entry name" value="Nucleotide_cyclase"/>
</dbReference>
<geneLocation type="plasmid" evidence="4 5">
    <name>unnamed1</name>
</geneLocation>
<dbReference type="KEGG" id="rmb:K529_019195"/>
<dbReference type="SUPFAM" id="SSF55785">
    <property type="entry name" value="PYP-like sensor domain (PAS domain)"/>
    <property type="match status" value="1"/>
</dbReference>
<protein>
    <submittedName>
        <fullName evidence="4">Diguanylate phosphodiesterase</fullName>
    </submittedName>
</protein>
<dbReference type="NCBIfam" id="TIGR00254">
    <property type="entry name" value="GGDEF"/>
    <property type="match status" value="1"/>
</dbReference>
<evidence type="ECO:0000259" key="2">
    <source>
        <dbReference type="PROSITE" id="PS50883"/>
    </source>
</evidence>
<dbReference type="EMBL" id="CP015231">
    <property type="protein sequence ID" value="ANP42892.1"/>
    <property type="molecule type" value="Genomic_DNA"/>
</dbReference>
<dbReference type="SUPFAM" id="SSF55073">
    <property type="entry name" value="Nucleotide cyclase"/>
    <property type="match status" value="1"/>
</dbReference>
<keyword evidence="1" id="KW-1133">Transmembrane helix</keyword>
<gene>
    <name evidence="4" type="ORF">K529_019195</name>
</gene>
<dbReference type="Pfam" id="PF00990">
    <property type="entry name" value="GGDEF"/>
    <property type="match status" value="1"/>
</dbReference>
<reference evidence="4 5" key="1">
    <citation type="journal article" date="2016" name="ISME J.">
        <title>Global occurrence and heterogeneity of the Roseobacter-clade species Ruegeria mobilis.</title>
        <authorList>
            <person name="Sonnenschein E."/>
            <person name="Gram L."/>
        </authorList>
    </citation>
    <scope>NUCLEOTIDE SEQUENCE [LARGE SCALE GENOMIC DNA]</scope>
    <source>
        <strain evidence="4 5">F1926</strain>
        <plasmid evidence="4 5">unnamed1</plasmid>
    </source>
</reference>
<dbReference type="InterPro" id="IPR035919">
    <property type="entry name" value="EAL_sf"/>
</dbReference>
<keyword evidence="1" id="KW-0472">Membrane</keyword>
<dbReference type="InterPro" id="IPR035965">
    <property type="entry name" value="PAS-like_dom_sf"/>
</dbReference>
<dbReference type="Gene3D" id="3.20.20.450">
    <property type="entry name" value="EAL domain"/>
    <property type="match status" value="1"/>
</dbReference>
<feature type="transmembrane region" description="Helical" evidence="1">
    <location>
        <begin position="7"/>
        <end position="27"/>
    </location>
</feature>
<accession>A0A1B1A8I9</accession>
<dbReference type="SMART" id="SM00052">
    <property type="entry name" value="EAL"/>
    <property type="match status" value="1"/>
</dbReference>
<dbReference type="AlphaFoldDB" id="A0A1B1A8I9"/>
<sequence>MRSPVSGLIAIVCSRCCVTFVAVVLSARNSLAQTSINTEQGIVFRSGLRGPDAAENHQGASGMTIGDALALPTSSLAITLYILCAIAVSAIILAEAVRRVRQVRQTRPAPPVAFSTSVEARPKGDSMALLDAEARVIDANRQFESDAGLPLAQIRGRPIWSIHTKGFGKSFWDTALEEARTQGNWRGEARTLSEDLHPETETLSVRALEVADAESTYEFRSRRSFHPTPNRTGAIDTRLRDTLTGLPSRRAMKSQVEFAIVRAKAANTQMALIVIDLDRFRDINSIFGDDIGDRVLERLADAMRSVARTGITIGRIGGDEFILLIEHATNPDMMMQVANDISAALGDEVVVDGLTCRLSASMGIAQYPKDGASQRNLMQAAGVSLCHAKAKGRGQVCFYSENMKQRSEESLQMENDLRRAISDGELLMFYQPQVDLRTGQCIGAEALLRWQHPKKGLLLPGGFVPLALDTGLTTAIDRFVTKEVCAQIERWKKAGFAPGKISVNMSAMTLLSPDFARDLKATAAAHEVDLALLEIEVLETTLFPRMRSSLSTVDDLRTMGVQLAIDDFGTGYSSLAMLKDLPIDRIKLDRRFIKSLPQNTKDDRIVAAVVAMGRSLDISVIAEGVETREQRDRLISLGCTEAQGFLFSRPIAASEFAENWLKVDQPKTCVGSGA</sequence>
<feature type="domain" description="GGDEF" evidence="3">
    <location>
        <begin position="268"/>
        <end position="401"/>
    </location>
</feature>
<dbReference type="Gene3D" id="3.30.70.270">
    <property type="match status" value="1"/>
</dbReference>
<dbReference type="PROSITE" id="PS50887">
    <property type="entry name" value="GGDEF"/>
    <property type="match status" value="1"/>
</dbReference>
<dbReference type="InterPro" id="IPR001633">
    <property type="entry name" value="EAL_dom"/>
</dbReference>
<dbReference type="PANTHER" id="PTHR44757">
    <property type="entry name" value="DIGUANYLATE CYCLASE DGCP"/>
    <property type="match status" value="1"/>
</dbReference>
<evidence type="ECO:0000313" key="4">
    <source>
        <dbReference type="EMBL" id="ANP42892.1"/>
    </source>
</evidence>
<evidence type="ECO:0000259" key="3">
    <source>
        <dbReference type="PROSITE" id="PS50887"/>
    </source>
</evidence>
<keyword evidence="4" id="KW-0614">Plasmid</keyword>